<evidence type="ECO:0000259" key="4">
    <source>
        <dbReference type="Pfam" id="PF00535"/>
    </source>
</evidence>
<comment type="similarity">
    <text evidence="1">Belongs to the glycosyltransferase 2 family.</text>
</comment>
<dbReference type="STRING" id="1515612.SKP52_22175"/>
<evidence type="ECO:0000256" key="3">
    <source>
        <dbReference type="ARBA" id="ARBA00022679"/>
    </source>
</evidence>
<protein>
    <submittedName>
        <fullName evidence="5">Glycosyl transferase group 1</fullName>
    </submittedName>
</protein>
<dbReference type="KEGG" id="sphk:SKP52_22175"/>
<evidence type="ECO:0000256" key="1">
    <source>
        <dbReference type="ARBA" id="ARBA00006739"/>
    </source>
</evidence>
<evidence type="ECO:0000313" key="5">
    <source>
        <dbReference type="EMBL" id="AJA11285.1"/>
    </source>
</evidence>
<dbReference type="CDD" id="cd00761">
    <property type="entry name" value="Glyco_tranf_GTA_type"/>
    <property type="match status" value="1"/>
</dbReference>
<dbReference type="HOGENOM" id="CLU_911649_0_0_5"/>
<dbReference type="InterPro" id="IPR029044">
    <property type="entry name" value="Nucleotide-diphossugar_trans"/>
</dbReference>
<dbReference type="GO" id="GO:0016757">
    <property type="term" value="F:glycosyltransferase activity"/>
    <property type="evidence" value="ECO:0007669"/>
    <property type="project" value="UniProtKB-KW"/>
</dbReference>
<proteinExistence type="inferred from homology"/>
<accession>A0A0A7PMN9</accession>
<dbReference type="RefSeq" id="WP_039578776.1">
    <property type="nucleotide sequence ID" value="NZ_CP009122.1"/>
</dbReference>
<dbReference type="OrthoDB" id="8404680at2"/>
<dbReference type="InterPro" id="IPR001173">
    <property type="entry name" value="Glyco_trans_2-like"/>
</dbReference>
<gene>
    <name evidence="5" type="ORF">SKP52_22175</name>
</gene>
<dbReference type="Gene3D" id="3.90.550.10">
    <property type="entry name" value="Spore Coat Polysaccharide Biosynthesis Protein SpsA, Chain A"/>
    <property type="match status" value="1"/>
</dbReference>
<sequence length="295" mass="32621">MSRLEVAVIIASTGRPANLATSLRHFSNQTRPPAVILLSVASKDDLPSDLDDYPGVEHVIGPKGLPAQRNNGLRNLRVPADVVAFFDDDYIPSRRCIERMADFFDTNPDVAGANGLLLADGINTPGISTEQAEELVERYDDIAATPDTAIRKDMKGLYGCNMTYRRLMIEGIWFDERLKLYGWQEDIDFAAQLLGRGRLVQTHAFAGVHQGVKGGRASGVRLGYSQIINPLYLAGKGTMRTSFALRIIFGNFVANHARALKPEPWVDRAGRVRGNWLGLFDAMRGRLTPERIEAL</sequence>
<dbReference type="Pfam" id="PF00535">
    <property type="entry name" value="Glycos_transf_2"/>
    <property type="match status" value="1"/>
</dbReference>
<keyword evidence="2" id="KW-0328">Glycosyltransferase</keyword>
<dbReference type="EMBL" id="CP009122">
    <property type="protein sequence ID" value="AJA11285.1"/>
    <property type="molecule type" value="Genomic_DNA"/>
</dbReference>
<dbReference type="Proteomes" id="UP000030907">
    <property type="component" value="Chromosome"/>
</dbReference>
<dbReference type="AlphaFoldDB" id="A0A0A7PMN9"/>
<evidence type="ECO:0000313" key="6">
    <source>
        <dbReference type="Proteomes" id="UP000030907"/>
    </source>
</evidence>
<evidence type="ECO:0000256" key="2">
    <source>
        <dbReference type="ARBA" id="ARBA00022676"/>
    </source>
</evidence>
<dbReference type="SUPFAM" id="SSF53448">
    <property type="entry name" value="Nucleotide-diphospho-sugar transferases"/>
    <property type="match status" value="1"/>
</dbReference>
<reference evidence="5 6" key="1">
    <citation type="journal article" date="2015" name="Int. J. Syst. Evol. Microbiol.">
        <title>Description of Sphingopyxis fribergensis sp. nov. - a soil bacterium with the ability to degrade styrene and phenylacetic acid.</title>
        <authorList>
            <person name="Oelschlagel M."/>
            <person name="Ruckert C."/>
            <person name="Kalinowski J."/>
            <person name="Schmidt G."/>
            <person name="Schlomann M."/>
            <person name="Tischler D."/>
        </authorList>
    </citation>
    <scope>NUCLEOTIDE SEQUENCE [LARGE SCALE GENOMIC DNA]</scope>
    <source>
        <strain evidence="5 6">Kp5.2</strain>
    </source>
</reference>
<keyword evidence="3 5" id="KW-0808">Transferase</keyword>
<name>A0A0A7PMN9_9SPHN</name>
<organism evidence="5 6">
    <name type="scientific">Sphingopyxis fribergensis</name>
    <dbReference type="NCBI Taxonomy" id="1515612"/>
    <lineage>
        <taxon>Bacteria</taxon>
        <taxon>Pseudomonadati</taxon>
        <taxon>Pseudomonadota</taxon>
        <taxon>Alphaproteobacteria</taxon>
        <taxon>Sphingomonadales</taxon>
        <taxon>Sphingomonadaceae</taxon>
        <taxon>Sphingopyxis</taxon>
    </lineage>
</organism>
<dbReference type="PANTHER" id="PTHR43179">
    <property type="entry name" value="RHAMNOSYLTRANSFERASE WBBL"/>
    <property type="match status" value="1"/>
</dbReference>
<dbReference type="PANTHER" id="PTHR43179:SF12">
    <property type="entry name" value="GALACTOFURANOSYLTRANSFERASE GLFT2"/>
    <property type="match status" value="1"/>
</dbReference>
<keyword evidence="6" id="KW-1185">Reference proteome</keyword>
<feature type="domain" description="Glycosyltransferase 2-like" evidence="4">
    <location>
        <begin position="8"/>
        <end position="115"/>
    </location>
</feature>